<keyword evidence="1" id="KW-0812">Transmembrane</keyword>
<feature type="transmembrane region" description="Helical" evidence="1">
    <location>
        <begin position="32"/>
        <end position="54"/>
    </location>
</feature>
<evidence type="ECO:0000313" key="2">
    <source>
        <dbReference type="EMBL" id="NDL69407.1"/>
    </source>
</evidence>
<comment type="caution">
    <text evidence="2">The sequence shown here is derived from an EMBL/GenBank/DDBJ whole genome shotgun (WGS) entry which is preliminary data.</text>
</comment>
<evidence type="ECO:0000256" key="1">
    <source>
        <dbReference type="SAM" id="Phobius"/>
    </source>
</evidence>
<evidence type="ECO:0000313" key="3">
    <source>
        <dbReference type="Proteomes" id="UP000480312"/>
    </source>
</evidence>
<gene>
    <name evidence="2" type="ORF">GPL32_02640</name>
</gene>
<dbReference type="RefSeq" id="WP_162217351.1">
    <property type="nucleotide sequence ID" value="NZ_JAAEHK010000002.1"/>
</dbReference>
<dbReference type="AlphaFoldDB" id="A0A7C9NPM3"/>
<name>A0A7C9NPM3_9GAMM</name>
<dbReference type="EMBL" id="JAAEHK010000002">
    <property type="protein sequence ID" value="NDL69407.1"/>
    <property type="molecule type" value="Genomic_DNA"/>
</dbReference>
<organism evidence="2 3">
    <name type="scientific">Vreelandella alkaliphila</name>
    <dbReference type="NCBI Taxonomy" id="272774"/>
    <lineage>
        <taxon>Bacteria</taxon>
        <taxon>Pseudomonadati</taxon>
        <taxon>Pseudomonadota</taxon>
        <taxon>Gammaproteobacteria</taxon>
        <taxon>Oceanospirillales</taxon>
        <taxon>Halomonadaceae</taxon>
        <taxon>Vreelandella</taxon>
    </lineage>
</organism>
<keyword evidence="1" id="KW-0472">Membrane</keyword>
<dbReference type="Proteomes" id="UP000480312">
    <property type="component" value="Unassembled WGS sequence"/>
</dbReference>
<proteinExistence type="predicted"/>
<keyword evidence="1" id="KW-1133">Transmembrane helix</keyword>
<protein>
    <submittedName>
        <fullName evidence="2">Uncharacterized protein</fullName>
    </submittedName>
</protein>
<reference evidence="2 3" key="1">
    <citation type="submission" date="2020-01" db="EMBL/GenBank/DDBJ databases">
        <title>Whole genome sequencing of Halomonas alkaliphila strain LS44.</title>
        <authorList>
            <person name="Kumar S."/>
            <person name="Paul D."/>
            <person name="Shouche Y."/>
            <person name="Suryavanshi M.V."/>
        </authorList>
    </citation>
    <scope>NUCLEOTIDE SEQUENCE [LARGE SCALE GENOMIC DNA]</scope>
    <source>
        <strain evidence="2 3">LS44</strain>
    </source>
</reference>
<accession>A0A7C9NPM3</accession>
<sequence length="283" mass="31679">MPNTTATPRIVPDVGQSMTAQHLRHRKGPKLWPLWIVLMLVIILLGAAAVGLWYERERLLSEFNRVSGEVSNLHARIDSGSTDAQDAITLVQAQMATLFQEQEHLAVSVTNTREELYGLLTANEELVTTDSLSGFAETIKQLEDQAALRDRQLAAIRSSLDSLEQTGLSGRQNLAEEVTNLDEMMAQRLSSITSQLDRITQLENASTELETKVTAWQEEVDQRFIEVNSTIDNLSDVDSSVTQETLETLEEQLAQRIGTLESDIRQVRQAQLAFSAQMEMLRQ</sequence>
<dbReference type="OrthoDB" id="6156094at2"/>